<evidence type="ECO:0000313" key="2">
    <source>
        <dbReference type="Proteomes" id="UP001293593"/>
    </source>
</evidence>
<reference evidence="1" key="1">
    <citation type="submission" date="2023-10" db="EMBL/GenBank/DDBJ databases">
        <title>Chromosome-level genome of the transformable northern wattle, Acacia crassicarpa.</title>
        <authorList>
            <person name="Massaro I."/>
            <person name="Sinha N.R."/>
            <person name="Poethig S."/>
            <person name="Leichty A.R."/>
        </authorList>
    </citation>
    <scope>NUCLEOTIDE SEQUENCE</scope>
    <source>
        <strain evidence="1">Acra3RX</strain>
        <tissue evidence="1">Leaf</tissue>
    </source>
</reference>
<dbReference type="InterPro" id="IPR007750">
    <property type="entry name" value="DUF674"/>
</dbReference>
<dbReference type="PANTHER" id="PTHR33103:SF93">
    <property type="entry name" value="DUF674 FAMILY PROTEIN"/>
    <property type="match status" value="1"/>
</dbReference>
<dbReference type="AlphaFoldDB" id="A0AAE1JK75"/>
<comment type="caution">
    <text evidence="1">The sequence shown here is derived from an EMBL/GenBank/DDBJ whole genome shotgun (WGS) entry which is preliminary data.</text>
</comment>
<evidence type="ECO:0008006" key="3">
    <source>
        <dbReference type="Google" id="ProtNLM"/>
    </source>
</evidence>
<gene>
    <name evidence="1" type="ORF">QN277_023472</name>
</gene>
<evidence type="ECO:0000313" key="1">
    <source>
        <dbReference type="EMBL" id="KAK4270436.1"/>
    </source>
</evidence>
<dbReference type="EMBL" id="JAWXYG010000006">
    <property type="protein sequence ID" value="KAK4270436.1"/>
    <property type="molecule type" value="Genomic_DNA"/>
</dbReference>
<dbReference type="PANTHER" id="PTHR33103">
    <property type="entry name" value="OS01G0153900 PROTEIN"/>
    <property type="match status" value="1"/>
</dbReference>
<keyword evidence="2" id="KW-1185">Reference proteome</keyword>
<accession>A0AAE1JK75</accession>
<dbReference type="Proteomes" id="UP001293593">
    <property type="component" value="Unassembled WGS sequence"/>
</dbReference>
<organism evidence="1 2">
    <name type="scientific">Acacia crassicarpa</name>
    <name type="common">northern wattle</name>
    <dbReference type="NCBI Taxonomy" id="499986"/>
    <lineage>
        <taxon>Eukaryota</taxon>
        <taxon>Viridiplantae</taxon>
        <taxon>Streptophyta</taxon>
        <taxon>Embryophyta</taxon>
        <taxon>Tracheophyta</taxon>
        <taxon>Spermatophyta</taxon>
        <taxon>Magnoliopsida</taxon>
        <taxon>eudicotyledons</taxon>
        <taxon>Gunneridae</taxon>
        <taxon>Pentapetalae</taxon>
        <taxon>rosids</taxon>
        <taxon>fabids</taxon>
        <taxon>Fabales</taxon>
        <taxon>Fabaceae</taxon>
        <taxon>Caesalpinioideae</taxon>
        <taxon>mimosoid clade</taxon>
        <taxon>Acacieae</taxon>
        <taxon>Acacia</taxon>
    </lineage>
</organism>
<proteinExistence type="predicted"/>
<dbReference type="Pfam" id="PF05056">
    <property type="entry name" value="DUF674"/>
    <property type="match status" value="1"/>
</dbReference>
<sequence length="518" mass="57489">MASMQDQSSPLRLFVDKERNRVVVAEASGDFVNALLSFLTLPLGTIIRLLSNKQTDQIVEVGCINNLYQSVQNFNPEVFWNGICKKMLLCPRNPCEKLCQKLKFNVDDTEPTKCLICGSCGGGYQKLLSFFVGVRCSCGKLLDKEMKLEGEEDNSKEEGVFVRGDTIYLIFDDLRVLENNPGNTVDHFVQLGYTDFTQLTQVTPNVCLSQIMGLLKRALISKSPLSDVFLTCENDGFDPVSSFKPIQAPSQFRDAFSPTITTFGIASEKEPRSDCSLMLKITVNKSKNKVMYAEAEGDFADFLFSFLTMPLGSILKILGGNDLKLGSIHNLYESVKGLSTWYTNWSGNDRSLNTPLLDLKVTPQYGCIRQPLIIVKEEKNPTYWYGTGMIKNMVCYTNKNGVISKQCNQITNASEMCVVDPRSGDGRTGLSVGFVKRPAIFALTDDLQVMSLTCASSILFLQKLNVSLNDLEQHTMKIGPNEALNLLGASLTSQAALTNGLFHLVGEKKKTEDIWMAE</sequence>
<protein>
    <recommendedName>
        <fullName evidence="3">DUF674 family protein</fullName>
    </recommendedName>
</protein>
<name>A0AAE1JK75_9FABA</name>